<evidence type="ECO:0000259" key="4">
    <source>
        <dbReference type="Pfam" id="PF01420"/>
    </source>
</evidence>
<dbReference type="EMBL" id="CP072842">
    <property type="protein sequence ID" value="QTV04861.1"/>
    <property type="molecule type" value="Genomic_DNA"/>
</dbReference>
<dbReference type="GO" id="GO:0004519">
    <property type="term" value="F:endonuclease activity"/>
    <property type="evidence" value="ECO:0007669"/>
    <property type="project" value="UniProtKB-KW"/>
</dbReference>
<evidence type="ECO:0000256" key="2">
    <source>
        <dbReference type="ARBA" id="ARBA00022747"/>
    </source>
</evidence>
<evidence type="ECO:0000256" key="3">
    <source>
        <dbReference type="ARBA" id="ARBA00023125"/>
    </source>
</evidence>
<gene>
    <name evidence="5" type="ORF">J9309_08625</name>
</gene>
<dbReference type="EC" id="3.1.21.-" evidence="5"/>
<sequence length="393" mass="45378">MENLQPKLRFPEFKDEWKYKYLKDIGHIVGGGTPSTTVDKYWNGDINWFTPTEINSKYVTSSKRKITELAVSKSSAKILPKGSILLTTRATIGECSICLEESTTNQGFQSIVVNSFNSNEFVYYLINTTKNELIKKSSGSTFLEISKKKIETIEQYFPSLPEQTKIADFLGAVDKQLELLTTKKEKLQLYKKGVMQKLFSQEIRFTKEDGTNYPDWEEKTLGEVATFFNGRAYKQSELLDNGKYPVLRVGNFFSNNSWYYSDLELDNNKYCSEGDLLYAWSASFGPKIWKGDKVIYHYHIWKVEEKVLMNKTFLYHFLNFNTEIIKNKSANGLAMMHITKGAIEAWNIFIPNLDEQIKIADFLTAIDNQIEAINNQITKTENYKKGLLQQMFV</sequence>
<dbReference type="Pfam" id="PF01420">
    <property type="entry name" value="Methylase_S"/>
    <property type="match status" value="2"/>
</dbReference>
<dbReference type="InterPro" id="IPR052021">
    <property type="entry name" value="Type-I_RS_S_subunit"/>
</dbReference>
<reference evidence="6" key="2">
    <citation type="submission" date="2021-04" db="EMBL/GenBank/DDBJ databases">
        <title>Taxonomy of Flavobacteriaceae bacterium ZY171143.</title>
        <authorList>
            <person name="Li F."/>
        </authorList>
    </citation>
    <scope>NUCLEOTIDE SEQUENCE [LARGE SCALE GENOMIC DNA]</scope>
    <source>
        <strain evidence="6">ZY171143</strain>
    </source>
</reference>
<dbReference type="InterPro" id="IPR044946">
    <property type="entry name" value="Restrct_endonuc_typeI_TRD_sf"/>
</dbReference>
<dbReference type="Proteomes" id="UP000672011">
    <property type="component" value="Chromosome"/>
</dbReference>
<dbReference type="Gene3D" id="3.90.220.20">
    <property type="entry name" value="DNA methylase specificity domains"/>
    <property type="match status" value="2"/>
</dbReference>
<protein>
    <submittedName>
        <fullName evidence="5">Restriction endonuclease subunit S</fullName>
        <ecNumber evidence="5">3.1.21.-</ecNumber>
    </submittedName>
</protein>
<dbReference type="SUPFAM" id="SSF116734">
    <property type="entry name" value="DNA methylase specificity domain"/>
    <property type="match status" value="2"/>
</dbReference>
<dbReference type="InterPro" id="IPR000055">
    <property type="entry name" value="Restrct_endonuc_typeI_TRD"/>
</dbReference>
<proteinExistence type="inferred from homology"/>
<keyword evidence="3" id="KW-0238">DNA-binding</keyword>
<keyword evidence="5" id="KW-0255">Endonuclease</keyword>
<dbReference type="PANTHER" id="PTHR30408">
    <property type="entry name" value="TYPE-1 RESTRICTION ENZYME ECOKI SPECIFICITY PROTEIN"/>
    <property type="match status" value="1"/>
</dbReference>
<dbReference type="CDD" id="cd17254">
    <property type="entry name" value="RMtype1_S_FclI-TRD1-CR1_like"/>
    <property type="match status" value="1"/>
</dbReference>
<keyword evidence="5" id="KW-0378">Hydrolase</keyword>
<feature type="domain" description="Type I restriction modification DNA specificity" evidence="4">
    <location>
        <begin position="215"/>
        <end position="377"/>
    </location>
</feature>
<organism evidence="5 6">
    <name type="scientific">Faecalibacter bovis</name>
    <dbReference type="NCBI Taxonomy" id="2898187"/>
    <lineage>
        <taxon>Bacteria</taxon>
        <taxon>Pseudomonadati</taxon>
        <taxon>Bacteroidota</taxon>
        <taxon>Flavobacteriia</taxon>
        <taxon>Flavobacteriales</taxon>
        <taxon>Weeksellaceae</taxon>
        <taxon>Faecalibacter</taxon>
    </lineage>
</organism>
<keyword evidence="2" id="KW-0680">Restriction system</keyword>
<dbReference type="PANTHER" id="PTHR30408:SF13">
    <property type="entry name" value="TYPE I RESTRICTION ENZYME HINDI SPECIFICITY SUBUNIT"/>
    <property type="match status" value="1"/>
</dbReference>
<dbReference type="RefSeq" id="WP_230475482.1">
    <property type="nucleotide sequence ID" value="NZ_CP072842.1"/>
</dbReference>
<keyword evidence="5" id="KW-0540">Nuclease</keyword>
<dbReference type="Gene3D" id="1.10.287.1120">
    <property type="entry name" value="Bipartite methylase S protein"/>
    <property type="match status" value="1"/>
</dbReference>
<comment type="similarity">
    <text evidence="1">Belongs to the type-I restriction system S methylase family.</text>
</comment>
<name>A0ABX7XAD9_9FLAO</name>
<dbReference type="CDD" id="cd17273">
    <property type="entry name" value="RMtype1_S_EcoJA69PI-TRD1-CR1_like"/>
    <property type="match status" value="1"/>
</dbReference>
<evidence type="ECO:0000313" key="5">
    <source>
        <dbReference type="EMBL" id="QTV04861.1"/>
    </source>
</evidence>
<dbReference type="GO" id="GO:0016787">
    <property type="term" value="F:hydrolase activity"/>
    <property type="evidence" value="ECO:0007669"/>
    <property type="project" value="UniProtKB-KW"/>
</dbReference>
<keyword evidence="6" id="KW-1185">Reference proteome</keyword>
<reference evidence="5 6" key="1">
    <citation type="journal article" date="2021" name="Int. J. Syst. Evol. Microbiol.">
        <title>Faecalibacter bovis sp. nov., isolated from cow faeces.</title>
        <authorList>
            <person name="Li F."/>
            <person name="Zhao W."/>
            <person name="Hong Q."/>
            <person name="Shao Q."/>
            <person name="Song J."/>
            <person name="Yang S."/>
        </authorList>
    </citation>
    <scope>NUCLEOTIDE SEQUENCE [LARGE SCALE GENOMIC DNA]</scope>
    <source>
        <strain evidence="5 6">ZY171143</strain>
    </source>
</reference>
<evidence type="ECO:0000256" key="1">
    <source>
        <dbReference type="ARBA" id="ARBA00010923"/>
    </source>
</evidence>
<accession>A0ABX7XAD9</accession>
<feature type="domain" description="Type I restriction modification DNA specificity" evidence="4">
    <location>
        <begin position="15"/>
        <end position="188"/>
    </location>
</feature>
<evidence type="ECO:0000313" key="6">
    <source>
        <dbReference type="Proteomes" id="UP000672011"/>
    </source>
</evidence>